<dbReference type="PANTHER" id="PTHR31003:SF16">
    <property type="entry name" value="TRANSCRIPTION FACTOR HHO2"/>
    <property type="match status" value="1"/>
</dbReference>
<feature type="region of interest" description="Disordered" evidence="6">
    <location>
        <begin position="137"/>
        <end position="157"/>
    </location>
</feature>
<dbReference type="PANTHER" id="PTHR31003">
    <property type="entry name" value="MYB FAMILY TRANSCRIPTION FACTOR"/>
    <property type="match status" value="1"/>
</dbReference>
<evidence type="ECO:0000313" key="8">
    <source>
        <dbReference type="EMBL" id="QEX51345.1"/>
    </source>
</evidence>
<dbReference type="NCBIfam" id="TIGR01557">
    <property type="entry name" value="myb_SHAQKYF"/>
    <property type="match status" value="1"/>
</dbReference>
<keyword evidence="4" id="KW-0804">Transcription</keyword>
<keyword evidence="2" id="KW-0805">Transcription regulation</keyword>
<dbReference type="EMBL" id="MK861800">
    <property type="protein sequence ID" value="QEX51345.1"/>
    <property type="molecule type" value="mRNA"/>
</dbReference>
<evidence type="ECO:0000259" key="7">
    <source>
        <dbReference type="PROSITE" id="PS51294"/>
    </source>
</evidence>
<dbReference type="FunFam" id="1.10.10.60:FF:000002">
    <property type="entry name" value="Myb family transcription factor"/>
    <property type="match status" value="1"/>
</dbReference>
<dbReference type="Pfam" id="PF00249">
    <property type="entry name" value="Myb_DNA-binding"/>
    <property type="match status" value="1"/>
</dbReference>
<evidence type="ECO:0000256" key="4">
    <source>
        <dbReference type="ARBA" id="ARBA00023163"/>
    </source>
</evidence>
<dbReference type="Pfam" id="PF26575">
    <property type="entry name" value="HHO5_N"/>
    <property type="match status" value="1"/>
</dbReference>
<feature type="domain" description="HTH myb-type" evidence="7">
    <location>
        <begin position="155"/>
        <end position="214"/>
    </location>
</feature>
<evidence type="ECO:0000256" key="5">
    <source>
        <dbReference type="ARBA" id="ARBA00023242"/>
    </source>
</evidence>
<feature type="region of interest" description="Disordered" evidence="6">
    <location>
        <begin position="260"/>
        <end position="332"/>
    </location>
</feature>
<reference evidence="8" key="1">
    <citation type="journal article" date="2015" name="PLoS ONE">
        <title>Digital Gene Expression Analysis Based on De Novo Transcriptome Assembly Reveals New Genes Associated with Floral Organ Differentiation of the Orchid Plant Cymbidium ensifolium.</title>
        <authorList>
            <person name="Yang F."/>
            <person name="Zhu G."/>
        </authorList>
    </citation>
    <scope>NUCLEOTIDE SEQUENCE</scope>
</reference>
<sequence>MALSARSQNLRDYIEALEGERRKILMFSRELPLSLELITQAIEIRRQEMAADEYSCEMPVLEEFIPLKPSSSTSESQMSHMVAGDSNPDWLRSFQLWDPAPAAAVETSPGDNSKLRKPVAKVGGAFQLFEKETPFSPSAAEALESSTTTENIAPPRKQRRCWSPELHRKFLDALEQLGGSQSATPKQIRDLMKVERLTNDEVKSHLQKYRLHTRRPSTTTQSSSCISPQIPPQFILIGGIWVPPPDYAVMATAARKNSSAINGTCSSVPSMAPDSGSPQEKQEKQQKQVINLLSRPSQSYGDDNNLADHDSATKSDSCAISSTSQNTTLPLL</sequence>
<name>A0A5J6NBN0_CYMEN</name>
<dbReference type="InterPro" id="IPR006447">
    <property type="entry name" value="Myb_dom_plants"/>
</dbReference>
<dbReference type="InterPro" id="IPR001005">
    <property type="entry name" value="SANT/Myb"/>
</dbReference>
<evidence type="ECO:0000256" key="1">
    <source>
        <dbReference type="ARBA" id="ARBA00004123"/>
    </source>
</evidence>
<dbReference type="InterPro" id="IPR058673">
    <property type="entry name" value="HHO5-like_N"/>
</dbReference>
<protein>
    <submittedName>
        <fullName evidence="8">Myb family transcription factor EFM-like isoform X2</fullName>
    </submittedName>
</protein>
<dbReference type="InterPro" id="IPR017930">
    <property type="entry name" value="Myb_dom"/>
</dbReference>
<comment type="subcellular location">
    <subcellularLocation>
        <location evidence="1">Nucleus</location>
    </subcellularLocation>
</comment>
<dbReference type="SUPFAM" id="SSF46689">
    <property type="entry name" value="Homeodomain-like"/>
    <property type="match status" value="1"/>
</dbReference>
<dbReference type="GO" id="GO:0005634">
    <property type="term" value="C:nucleus"/>
    <property type="evidence" value="ECO:0007669"/>
    <property type="project" value="UniProtKB-SubCell"/>
</dbReference>
<dbReference type="PROSITE" id="PS51294">
    <property type="entry name" value="HTH_MYB"/>
    <property type="match status" value="1"/>
</dbReference>
<dbReference type="GO" id="GO:0003677">
    <property type="term" value="F:DNA binding"/>
    <property type="evidence" value="ECO:0007669"/>
    <property type="project" value="UniProtKB-KW"/>
</dbReference>
<feature type="compositionally biased region" description="Polar residues" evidence="6">
    <location>
        <begin position="289"/>
        <end position="302"/>
    </location>
</feature>
<dbReference type="InterPro" id="IPR009057">
    <property type="entry name" value="Homeodomain-like_sf"/>
</dbReference>
<dbReference type="InterPro" id="IPR044787">
    <property type="entry name" value="HHO5-like"/>
</dbReference>
<evidence type="ECO:0000256" key="6">
    <source>
        <dbReference type="SAM" id="MobiDB-lite"/>
    </source>
</evidence>
<organism evidence="8">
    <name type="scientific">Cymbidium ensifolium</name>
    <name type="common">Orchid</name>
    <name type="synonym">Epidendrum ensifolium</name>
    <dbReference type="NCBI Taxonomy" id="78740"/>
    <lineage>
        <taxon>Eukaryota</taxon>
        <taxon>Viridiplantae</taxon>
        <taxon>Streptophyta</taxon>
        <taxon>Embryophyta</taxon>
        <taxon>Tracheophyta</taxon>
        <taxon>Spermatophyta</taxon>
        <taxon>Magnoliopsida</taxon>
        <taxon>Liliopsida</taxon>
        <taxon>Asparagales</taxon>
        <taxon>Orchidaceae</taxon>
        <taxon>Epidendroideae</taxon>
        <taxon>Cymbidieae</taxon>
        <taxon>Cymbidiinae</taxon>
        <taxon>Cymbidium</taxon>
    </lineage>
</organism>
<keyword evidence="3" id="KW-0238">DNA-binding</keyword>
<evidence type="ECO:0000256" key="3">
    <source>
        <dbReference type="ARBA" id="ARBA00023125"/>
    </source>
</evidence>
<dbReference type="GO" id="GO:0003700">
    <property type="term" value="F:DNA-binding transcription factor activity"/>
    <property type="evidence" value="ECO:0007669"/>
    <property type="project" value="InterPro"/>
</dbReference>
<feature type="compositionally biased region" description="Polar residues" evidence="6">
    <location>
        <begin position="260"/>
        <end position="269"/>
    </location>
</feature>
<keyword evidence="5" id="KW-0539">Nucleus</keyword>
<feature type="compositionally biased region" description="Polar residues" evidence="6">
    <location>
        <begin position="314"/>
        <end position="332"/>
    </location>
</feature>
<dbReference type="AlphaFoldDB" id="A0A5J6NBN0"/>
<evidence type="ECO:0000256" key="2">
    <source>
        <dbReference type="ARBA" id="ARBA00023015"/>
    </source>
</evidence>
<proteinExistence type="evidence at transcript level"/>
<dbReference type="Gene3D" id="1.10.10.60">
    <property type="entry name" value="Homeodomain-like"/>
    <property type="match status" value="1"/>
</dbReference>
<accession>A0A5J6NBN0</accession>